<reference evidence="4 5" key="1">
    <citation type="submission" date="2021-01" db="EMBL/GenBank/DDBJ databases">
        <title>Chryseolinea sp. Jin1 Genome sequencing and assembly.</title>
        <authorList>
            <person name="Kim I."/>
        </authorList>
    </citation>
    <scope>NUCLEOTIDE SEQUENCE [LARGE SCALE GENOMIC DNA]</scope>
    <source>
        <strain evidence="4 5">Jin1</strain>
    </source>
</reference>
<dbReference type="SMART" id="SM00448">
    <property type="entry name" value="REC"/>
    <property type="match status" value="1"/>
</dbReference>
<evidence type="ECO:0000313" key="4">
    <source>
        <dbReference type="EMBL" id="MBL0745724.1"/>
    </source>
</evidence>
<feature type="modified residue" description="4-aspartylphosphate" evidence="2">
    <location>
        <position position="55"/>
    </location>
</feature>
<dbReference type="EMBL" id="JAERRB010000019">
    <property type="protein sequence ID" value="MBL0745724.1"/>
    <property type="molecule type" value="Genomic_DNA"/>
</dbReference>
<dbReference type="PROSITE" id="PS50110">
    <property type="entry name" value="RESPONSE_REGULATORY"/>
    <property type="match status" value="1"/>
</dbReference>
<accession>A0ABS1L1Y8</accession>
<dbReference type="PANTHER" id="PTHR44591">
    <property type="entry name" value="STRESS RESPONSE REGULATOR PROTEIN 1"/>
    <property type="match status" value="1"/>
</dbReference>
<protein>
    <submittedName>
        <fullName evidence="4">Response regulator</fullName>
    </submittedName>
</protein>
<dbReference type="Gene3D" id="3.40.50.2300">
    <property type="match status" value="1"/>
</dbReference>
<sequence>MLILEVDDDEDDRELFLDALNTIDPSISCQQLESGKDVLDYLNEAKLLPDFIFMDVNMPKMTGYECVNLIRSIPRFELVQIVMYSTAFNPEERANLSSKGIKFLSKTALFSELVEGIKKLTGCEFMALAKGS</sequence>
<evidence type="ECO:0000313" key="5">
    <source>
        <dbReference type="Proteomes" id="UP000613030"/>
    </source>
</evidence>
<evidence type="ECO:0000256" key="2">
    <source>
        <dbReference type="PROSITE-ProRule" id="PRU00169"/>
    </source>
</evidence>
<dbReference type="InterPro" id="IPR011006">
    <property type="entry name" value="CheY-like_superfamily"/>
</dbReference>
<keyword evidence="1 2" id="KW-0597">Phosphoprotein</keyword>
<dbReference type="SUPFAM" id="SSF52172">
    <property type="entry name" value="CheY-like"/>
    <property type="match status" value="1"/>
</dbReference>
<dbReference type="RefSeq" id="WP_202016330.1">
    <property type="nucleotide sequence ID" value="NZ_JAERRB010000019.1"/>
</dbReference>
<dbReference type="Proteomes" id="UP000613030">
    <property type="component" value="Unassembled WGS sequence"/>
</dbReference>
<evidence type="ECO:0000259" key="3">
    <source>
        <dbReference type="PROSITE" id="PS50110"/>
    </source>
</evidence>
<feature type="domain" description="Response regulatory" evidence="3">
    <location>
        <begin position="2"/>
        <end position="121"/>
    </location>
</feature>
<organism evidence="4 5">
    <name type="scientific">Chryseolinea lacunae</name>
    <dbReference type="NCBI Taxonomy" id="2801331"/>
    <lineage>
        <taxon>Bacteria</taxon>
        <taxon>Pseudomonadati</taxon>
        <taxon>Bacteroidota</taxon>
        <taxon>Cytophagia</taxon>
        <taxon>Cytophagales</taxon>
        <taxon>Fulvivirgaceae</taxon>
        <taxon>Chryseolinea</taxon>
    </lineage>
</organism>
<keyword evidence="5" id="KW-1185">Reference proteome</keyword>
<dbReference type="InterPro" id="IPR050595">
    <property type="entry name" value="Bact_response_regulator"/>
</dbReference>
<gene>
    <name evidence="4" type="ORF">JI741_31110</name>
</gene>
<dbReference type="InterPro" id="IPR001789">
    <property type="entry name" value="Sig_transdc_resp-reg_receiver"/>
</dbReference>
<evidence type="ECO:0000256" key="1">
    <source>
        <dbReference type="ARBA" id="ARBA00022553"/>
    </source>
</evidence>
<proteinExistence type="predicted"/>
<name>A0ABS1L1Y8_9BACT</name>
<comment type="caution">
    <text evidence="4">The sequence shown here is derived from an EMBL/GenBank/DDBJ whole genome shotgun (WGS) entry which is preliminary data.</text>
</comment>
<dbReference type="Pfam" id="PF00072">
    <property type="entry name" value="Response_reg"/>
    <property type="match status" value="1"/>
</dbReference>
<dbReference type="PANTHER" id="PTHR44591:SF3">
    <property type="entry name" value="RESPONSE REGULATORY DOMAIN-CONTAINING PROTEIN"/>
    <property type="match status" value="1"/>
</dbReference>